<reference evidence="3 4" key="1">
    <citation type="journal article" date="2018" name="Nat. Genet.">
        <title>The Rosa genome provides new insights in the design of modern roses.</title>
        <authorList>
            <person name="Bendahmane M."/>
        </authorList>
    </citation>
    <scope>NUCLEOTIDE SEQUENCE [LARGE SCALE GENOMIC DNA]</scope>
    <source>
        <strain evidence="4">cv. Old Blush</strain>
    </source>
</reference>
<dbReference type="InterPro" id="IPR011322">
    <property type="entry name" value="N-reg_PII-like_a/b"/>
</dbReference>
<dbReference type="AlphaFoldDB" id="A0A2P6PMH6"/>
<dbReference type="EMBL" id="PDCK01000044">
    <property type="protein sequence ID" value="PRQ23036.1"/>
    <property type="molecule type" value="Genomic_DNA"/>
</dbReference>
<dbReference type="EC" id="2.4.2.17" evidence="3"/>
<dbReference type="InterPro" id="IPR013115">
    <property type="entry name" value="HisG_C"/>
</dbReference>
<sequence>MNHKLKYSTSWLFNMQGPTVSPVYRKGDDGKETVDYYAIIICLPEEAPYESVKQLRSIGGSGVIVIPSSTYIFDEETPPRWPELLSNLGL</sequence>
<accession>A0A2P6PMH6</accession>
<protein>
    <submittedName>
        <fullName evidence="3">Putative ATP phosphoribosyltransferase</fullName>
        <ecNumber evidence="3">2.4.2.17</ecNumber>
    </submittedName>
</protein>
<dbReference type="Gramene" id="PRQ23137">
    <property type="protein sequence ID" value="PRQ23137"/>
    <property type="gene ID" value="RchiOBHm_Chr6g0258031"/>
</dbReference>
<evidence type="ECO:0000259" key="1">
    <source>
        <dbReference type="Pfam" id="PF08029"/>
    </source>
</evidence>
<dbReference type="GO" id="GO:0000105">
    <property type="term" value="P:L-histidine biosynthetic process"/>
    <property type="evidence" value="ECO:0007669"/>
    <property type="project" value="UniProtKB-UniPathway"/>
</dbReference>
<proteinExistence type="predicted"/>
<keyword evidence="3" id="KW-0328">Glycosyltransferase</keyword>
<keyword evidence="4" id="KW-1185">Reference proteome</keyword>
<dbReference type="GO" id="GO:0003879">
    <property type="term" value="F:ATP phosphoribosyltransferase activity"/>
    <property type="evidence" value="ECO:0007669"/>
    <property type="project" value="UniProtKB-EC"/>
</dbReference>
<dbReference type="GO" id="GO:0005737">
    <property type="term" value="C:cytoplasm"/>
    <property type="evidence" value="ECO:0007669"/>
    <property type="project" value="InterPro"/>
</dbReference>
<name>A0A2P6PMH6_ROSCH</name>
<dbReference type="InterPro" id="IPR001348">
    <property type="entry name" value="ATP_PRibTrfase_HisG"/>
</dbReference>
<dbReference type="Proteomes" id="UP000238479">
    <property type="component" value="Chromosome 6"/>
</dbReference>
<dbReference type="InterPro" id="IPR015867">
    <property type="entry name" value="N-reg_PII/ATP_PRibTrfase_C"/>
</dbReference>
<dbReference type="SUPFAM" id="SSF54913">
    <property type="entry name" value="GlnB-like"/>
    <property type="match status" value="1"/>
</dbReference>
<keyword evidence="3" id="KW-0808">Transferase</keyword>
<dbReference type="UniPathway" id="UPA00031">
    <property type="reaction ID" value="UER00006"/>
</dbReference>
<dbReference type="Pfam" id="PF08029">
    <property type="entry name" value="HisG_C"/>
    <property type="match status" value="1"/>
</dbReference>
<evidence type="ECO:0000313" key="2">
    <source>
        <dbReference type="EMBL" id="PRQ23036.1"/>
    </source>
</evidence>
<dbReference type="PANTHER" id="PTHR21403">
    <property type="entry name" value="ATP PHOSPHORIBOSYLTRANSFERASE ATP-PRTASE"/>
    <property type="match status" value="1"/>
</dbReference>
<dbReference type="Gramene" id="PRQ23036">
    <property type="protein sequence ID" value="PRQ23036"/>
    <property type="gene ID" value="RchiOBHm_Chr6g0256771"/>
</dbReference>
<comment type="caution">
    <text evidence="3">The sequence shown here is derived from an EMBL/GenBank/DDBJ whole genome shotgun (WGS) entry which is preliminary data.</text>
</comment>
<gene>
    <name evidence="2" type="ORF">RchiOBHm_Chr6g0256771</name>
    <name evidence="3" type="ORF">RchiOBHm_Chr6g0258031</name>
</gene>
<evidence type="ECO:0000313" key="4">
    <source>
        <dbReference type="Proteomes" id="UP000238479"/>
    </source>
</evidence>
<dbReference type="STRING" id="74649.A0A2P6PMH6"/>
<evidence type="ECO:0000313" key="3">
    <source>
        <dbReference type="EMBL" id="PRQ23137.1"/>
    </source>
</evidence>
<organism evidence="3 4">
    <name type="scientific">Rosa chinensis</name>
    <name type="common">China rose</name>
    <dbReference type="NCBI Taxonomy" id="74649"/>
    <lineage>
        <taxon>Eukaryota</taxon>
        <taxon>Viridiplantae</taxon>
        <taxon>Streptophyta</taxon>
        <taxon>Embryophyta</taxon>
        <taxon>Tracheophyta</taxon>
        <taxon>Spermatophyta</taxon>
        <taxon>Magnoliopsida</taxon>
        <taxon>eudicotyledons</taxon>
        <taxon>Gunneridae</taxon>
        <taxon>Pentapetalae</taxon>
        <taxon>rosids</taxon>
        <taxon>fabids</taxon>
        <taxon>Rosales</taxon>
        <taxon>Rosaceae</taxon>
        <taxon>Rosoideae</taxon>
        <taxon>Rosoideae incertae sedis</taxon>
        <taxon>Rosa</taxon>
    </lineage>
</organism>
<dbReference type="PANTHER" id="PTHR21403:SF8">
    <property type="entry name" value="ATP PHOSPHORIBOSYLTRANSFERASE"/>
    <property type="match status" value="1"/>
</dbReference>
<feature type="domain" description="Histidine biosynthesis HisG C-terminal" evidence="1">
    <location>
        <begin position="11"/>
        <end position="67"/>
    </location>
</feature>
<dbReference type="GO" id="GO:0000287">
    <property type="term" value="F:magnesium ion binding"/>
    <property type="evidence" value="ECO:0007669"/>
    <property type="project" value="InterPro"/>
</dbReference>
<dbReference type="EMBL" id="PDCK01000044">
    <property type="protein sequence ID" value="PRQ23137.1"/>
    <property type="molecule type" value="Genomic_DNA"/>
</dbReference>
<dbReference type="Gene3D" id="3.30.70.120">
    <property type="match status" value="1"/>
</dbReference>